<sequence length="255" mass="28342">MCREAGWNQQPADWSRLIAHEPGGCFIAEIQEQIVGTVTTTRYGTDLAWIGMMLVDERFRRRGIATELMEASLSYLREAGVNCIKLDATPAGQPVYERLGFQPEGLFHRWSRDSEASPNWSLSRPSQQLQKSHWQLDQAAFATDRIEWLNRLAEGSHVVTCKRSFGMARPGFLANYVGPVVAENEDEAQLIIDDLLGPISGHTFWDIPPGNLAASTLACSRGFQPVRNLTRMRIGSMPVPPTMPLQFAISDPGTG</sequence>
<dbReference type="Gene3D" id="3.40.630.90">
    <property type="match status" value="1"/>
</dbReference>
<dbReference type="GO" id="GO:0016747">
    <property type="term" value="F:acyltransferase activity, transferring groups other than amino-acyl groups"/>
    <property type="evidence" value="ECO:0007669"/>
    <property type="project" value="InterPro"/>
</dbReference>
<evidence type="ECO:0000313" key="3">
    <source>
        <dbReference type="Proteomes" id="UP000318017"/>
    </source>
</evidence>
<dbReference type="EMBL" id="CP036298">
    <property type="protein sequence ID" value="QDV26781.1"/>
    <property type="molecule type" value="Genomic_DNA"/>
</dbReference>
<keyword evidence="3" id="KW-1185">Reference proteome</keyword>
<dbReference type="InterPro" id="IPR016181">
    <property type="entry name" value="Acyl_CoA_acyltransferase"/>
</dbReference>
<dbReference type="InterPro" id="IPR041496">
    <property type="entry name" value="YitH/HolE_GNAT"/>
</dbReference>
<dbReference type="AlphaFoldDB" id="A0A518GDV3"/>
<dbReference type="Gene3D" id="3.40.630.30">
    <property type="match status" value="1"/>
</dbReference>
<dbReference type="Pfam" id="PF00583">
    <property type="entry name" value="Acetyltransf_1"/>
    <property type="match status" value="1"/>
</dbReference>
<dbReference type="Proteomes" id="UP000318017">
    <property type="component" value="Chromosome"/>
</dbReference>
<dbReference type="CDD" id="cd04301">
    <property type="entry name" value="NAT_SF"/>
    <property type="match status" value="1"/>
</dbReference>
<evidence type="ECO:0000259" key="1">
    <source>
        <dbReference type="PROSITE" id="PS51186"/>
    </source>
</evidence>
<feature type="domain" description="N-acetyltransferase" evidence="1">
    <location>
        <begin position="1"/>
        <end position="125"/>
    </location>
</feature>
<accession>A0A518GDV3</accession>
<dbReference type="InterPro" id="IPR000182">
    <property type="entry name" value="GNAT_dom"/>
</dbReference>
<dbReference type="PANTHER" id="PTHR47237:SF2">
    <property type="entry name" value="BLL4206 PROTEIN"/>
    <property type="match status" value="1"/>
</dbReference>
<protein>
    <submittedName>
        <fullName evidence="2">Putative acetyltransferase</fullName>
    </submittedName>
</protein>
<dbReference type="PANTHER" id="PTHR47237">
    <property type="entry name" value="SLL0310 PROTEIN"/>
    <property type="match status" value="1"/>
</dbReference>
<dbReference type="Pfam" id="PF18014">
    <property type="entry name" value="Acetyltransf_18"/>
    <property type="match status" value="1"/>
</dbReference>
<proteinExistence type="predicted"/>
<dbReference type="PROSITE" id="PS51186">
    <property type="entry name" value="GNAT"/>
    <property type="match status" value="1"/>
</dbReference>
<evidence type="ECO:0000313" key="2">
    <source>
        <dbReference type="EMBL" id="QDV26781.1"/>
    </source>
</evidence>
<dbReference type="SUPFAM" id="SSF55729">
    <property type="entry name" value="Acyl-CoA N-acyltransferases (Nat)"/>
    <property type="match status" value="1"/>
</dbReference>
<dbReference type="KEGG" id="ahel:Q31a_51600"/>
<organism evidence="2 3">
    <name type="scientific">Aureliella helgolandensis</name>
    <dbReference type="NCBI Taxonomy" id="2527968"/>
    <lineage>
        <taxon>Bacteria</taxon>
        <taxon>Pseudomonadati</taxon>
        <taxon>Planctomycetota</taxon>
        <taxon>Planctomycetia</taxon>
        <taxon>Pirellulales</taxon>
        <taxon>Pirellulaceae</taxon>
        <taxon>Aureliella</taxon>
    </lineage>
</organism>
<name>A0A518GDV3_9BACT</name>
<gene>
    <name evidence="2" type="ORF">Q31a_51600</name>
</gene>
<keyword evidence="2" id="KW-0808">Transferase</keyword>
<reference evidence="2 3" key="1">
    <citation type="submission" date="2019-02" db="EMBL/GenBank/DDBJ databases">
        <title>Deep-cultivation of Planctomycetes and their phenomic and genomic characterization uncovers novel biology.</title>
        <authorList>
            <person name="Wiegand S."/>
            <person name="Jogler M."/>
            <person name="Boedeker C."/>
            <person name="Pinto D."/>
            <person name="Vollmers J."/>
            <person name="Rivas-Marin E."/>
            <person name="Kohn T."/>
            <person name="Peeters S.H."/>
            <person name="Heuer A."/>
            <person name="Rast P."/>
            <person name="Oberbeckmann S."/>
            <person name="Bunk B."/>
            <person name="Jeske O."/>
            <person name="Meyerdierks A."/>
            <person name="Storesund J.E."/>
            <person name="Kallscheuer N."/>
            <person name="Luecker S."/>
            <person name="Lage O.M."/>
            <person name="Pohl T."/>
            <person name="Merkel B.J."/>
            <person name="Hornburger P."/>
            <person name="Mueller R.-W."/>
            <person name="Bruemmer F."/>
            <person name="Labrenz M."/>
            <person name="Spormann A.M."/>
            <person name="Op den Camp H."/>
            <person name="Overmann J."/>
            <person name="Amann R."/>
            <person name="Jetten M.S.M."/>
            <person name="Mascher T."/>
            <person name="Medema M.H."/>
            <person name="Devos D.P."/>
            <person name="Kaster A.-K."/>
            <person name="Ovreas L."/>
            <person name="Rohde M."/>
            <person name="Galperin M.Y."/>
            <person name="Jogler C."/>
        </authorList>
    </citation>
    <scope>NUCLEOTIDE SEQUENCE [LARGE SCALE GENOMIC DNA]</scope>
    <source>
        <strain evidence="2 3">Q31a</strain>
    </source>
</reference>
<dbReference type="InterPro" id="IPR052729">
    <property type="entry name" value="Acyl/Acetyltrans_Enzymes"/>
</dbReference>